<dbReference type="PANTHER" id="PTHR30096">
    <property type="entry name" value="4,5-DOPA DIOXYGENASE EXTRADIOL-LIKE PROTEIN"/>
    <property type="match status" value="1"/>
</dbReference>
<dbReference type="InterPro" id="IPR014436">
    <property type="entry name" value="Extradiol_dOase_DODA"/>
</dbReference>
<dbReference type="EMBL" id="CP073754">
    <property type="protein sequence ID" value="QWF70547.1"/>
    <property type="molecule type" value="Genomic_DNA"/>
</dbReference>
<keyword evidence="7" id="KW-0223">Dioxygenase</keyword>
<evidence type="ECO:0000256" key="2">
    <source>
        <dbReference type="ARBA" id="ARBA00007581"/>
    </source>
</evidence>
<dbReference type="Proteomes" id="UP000676649">
    <property type="component" value="Chromosome"/>
</dbReference>
<dbReference type="SUPFAM" id="SSF53213">
    <property type="entry name" value="LigB-like"/>
    <property type="match status" value="1"/>
</dbReference>
<evidence type="ECO:0000313" key="8">
    <source>
        <dbReference type="Proteomes" id="UP000676649"/>
    </source>
</evidence>
<dbReference type="KEGG" id="mpad:KEF85_14635"/>
<dbReference type="RefSeq" id="WP_215581833.1">
    <property type="nucleotide sequence ID" value="NZ_CP073754.1"/>
</dbReference>
<comment type="similarity">
    <text evidence="2">Belongs to the DODA-type extradiol aromatic ring-opening dioxygenase family.</text>
</comment>
<keyword evidence="4" id="KW-0862">Zinc</keyword>
<dbReference type="Gene3D" id="3.40.830.10">
    <property type="entry name" value="LigB-like"/>
    <property type="match status" value="1"/>
</dbReference>
<dbReference type="CDD" id="cd07363">
    <property type="entry name" value="45_DOPA_Dioxygenase"/>
    <property type="match status" value="1"/>
</dbReference>
<dbReference type="PANTHER" id="PTHR30096:SF0">
    <property type="entry name" value="4,5-DOPA DIOXYGENASE EXTRADIOL-LIKE PROTEIN"/>
    <property type="match status" value="1"/>
</dbReference>
<accession>A0A975R8Z5</accession>
<evidence type="ECO:0000256" key="1">
    <source>
        <dbReference type="ARBA" id="ARBA00001947"/>
    </source>
</evidence>
<feature type="domain" description="Extradiol ring-cleavage dioxygenase class III enzyme subunit B" evidence="6">
    <location>
        <begin position="37"/>
        <end position="250"/>
    </location>
</feature>
<gene>
    <name evidence="7" type="ORF">KEF85_14635</name>
</gene>
<evidence type="ECO:0000256" key="4">
    <source>
        <dbReference type="ARBA" id="ARBA00022833"/>
    </source>
</evidence>
<dbReference type="PIRSF" id="PIRSF006157">
    <property type="entry name" value="Doxgns_DODA"/>
    <property type="match status" value="1"/>
</dbReference>
<keyword evidence="3" id="KW-0479">Metal-binding</keyword>
<dbReference type="GO" id="GO:0008270">
    <property type="term" value="F:zinc ion binding"/>
    <property type="evidence" value="ECO:0007669"/>
    <property type="project" value="InterPro"/>
</dbReference>
<keyword evidence="5" id="KW-0560">Oxidoreductase</keyword>
<evidence type="ECO:0000313" key="7">
    <source>
        <dbReference type="EMBL" id="QWF70547.1"/>
    </source>
</evidence>
<dbReference type="Pfam" id="PF02900">
    <property type="entry name" value="LigB"/>
    <property type="match status" value="1"/>
</dbReference>
<keyword evidence="8" id="KW-1185">Reference proteome</keyword>
<organism evidence="7 8">
    <name type="scientific">Methylomonas paludis</name>
    <dbReference type="NCBI Taxonomy" id="1173101"/>
    <lineage>
        <taxon>Bacteria</taxon>
        <taxon>Pseudomonadati</taxon>
        <taxon>Pseudomonadota</taxon>
        <taxon>Gammaproteobacteria</taxon>
        <taxon>Methylococcales</taxon>
        <taxon>Methylococcaceae</taxon>
        <taxon>Methylomonas</taxon>
    </lineage>
</organism>
<evidence type="ECO:0000256" key="5">
    <source>
        <dbReference type="ARBA" id="ARBA00023002"/>
    </source>
</evidence>
<evidence type="ECO:0000259" key="6">
    <source>
        <dbReference type="Pfam" id="PF02900"/>
    </source>
</evidence>
<dbReference type="AlphaFoldDB" id="A0A975R8Z5"/>
<sequence length="269" mass="29294">MNQYLAPVLFIPHGGGPLPLLGDAGHVELVEFLRALPASLAKQPAAILVISAHWEATQATITHADKPALIYDYAGFPEASYQITYPAVGNPDLAKQVFRLLTEHDIPASLDNQRGFDHGLFVPLKLMYPQADIPCLQLSLVNHLDPELHLKIGQALAVLRKQNILILGSGFSFHNMRAFFSHSAADNAKNQAFEDWLIETCCADELTAAERKARLLNWPLAPFAGFCHPRAEHLLPLHVCLGAGGATPAELVFAGSILGKQASGFLWRS</sequence>
<reference evidence="7" key="1">
    <citation type="submission" date="2021-04" db="EMBL/GenBank/DDBJ databases">
        <title>Draft genome sequence data of methanotrophic Methylovulum sp. strain S1L and Methylomonas sp. strain S2AM isolated from boreal lake water columns.</title>
        <authorList>
            <person name="Rissanen A.J."/>
            <person name="Mangayil R."/>
            <person name="Svenning M.M."/>
            <person name="Khanongnuch R."/>
        </authorList>
    </citation>
    <scope>NUCLEOTIDE SEQUENCE</scope>
    <source>
        <strain evidence="7">S2AM</strain>
    </source>
</reference>
<comment type="cofactor">
    <cofactor evidence="1">
        <name>Zn(2+)</name>
        <dbReference type="ChEBI" id="CHEBI:29105"/>
    </cofactor>
</comment>
<dbReference type="GO" id="GO:0016702">
    <property type="term" value="F:oxidoreductase activity, acting on single donors with incorporation of molecular oxygen, incorporation of two atoms of oxygen"/>
    <property type="evidence" value="ECO:0007669"/>
    <property type="project" value="UniProtKB-ARBA"/>
</dbReference>
<proteinExistence type="inferred from homology"/>
<evidence type="ECO:0000256" key="3">
    <source>
        <dbReference type="ARBA" id="ARBA00022723"/>
    </source>
</evidence>
<name>A0A975R8Z5_9GAMM</name>
<dbReference type="GO" id="GO:0008198">
    <property type="term" value="F:ferrous iron binding"/>
    <property type="evidence" value="ECO:0007669"/>
    <property type="project" value="InterPro"/>
</dbReference>
<protein>
    <submittedName>
        <fullName evidence="7">Dioxygenase</fullName>
    </submittedName>
</protein>
<dbReference type="InterPro" id="IPR004183">
    <property type="entry name" value="Xdiol_dOase_suB"/>
</dbReference>